<dbReference type="PANTHER" id="PTHR24186:SF50">
    <property type="entry name" value="ANKYRIN REPEAT-CONTAINING PROTEIN ITN1-LIKE ISOFORM X1"/>
    <property type="match status" value="1"/>
</dbReference>
<evidence type="ECO:0000256" key="4">
    <source>
        <dbReference type="ARBA" id="ARBA00022989"/>
    </source>
</evidence>
<evidence type="ECO:0000256" key="5">
    <source>
        <dbReference type="ARBA" id="ARBA00023043"/>
    </source>
</evidence>
<keyword evidence="12" id="KW-1185">Reference proteome</keyword>
<name>A0A811S974_9POAL</name>
<gene>
    <name evidence="11" type="ORF">NCGR_LOCUS62229</name>
</gene>
<dbReference type="PROSITE" id="PS50088">
    <property type="entry name" value="ANK_REPEAT"/>
    <property type="match status" value="2"/>
</dbReference>
<evidence type="ECO:0000256" key="1">
    <source>
        <dbReference type="ARBA" id="ARBA00004141"/>
    </source>
</evidence>
<protein>
    <recommendedName>
        <fullName evidence="10">PGG domain-containing protein</fullName>
    </recommendedName>
</protein>
<dbReference type="EMBL" id="CAJGYO010000018">
    <property type="protein sequence ID" value="CAD6338131.1"/>
    <property type="molecule type" value="Genomic_DNA"/>
</dbReference>
<dbReference type="Gene3D" id="1.25.40.20">
    <property type="entry name" value="Ankyrin repeat-containing domain"/>
    <property type="match status" value="3"/>
</dbReference>
<feature type="repeat" description="ANK" evidence="7">
    <location>
        <begin position="506"/>
        <end position="527"/>
    </location>
</feature>
<keyword evidence="4 9" id="KW-1133">Transmembrane helix</keyword>
<dbReference type="SUPFAM" id="SSF48403">
    <property type="entry name" value="Ankyrin repeat"/>
    <property type="match status" value="1"/>
</dbReference>
<feature type="region of interest" description="Disordered" evidence="8">
    <location>
        <begin position="1"/>
        <end position="35"/>
    </location>
</feature>
<dbReference type="PANTHER" id="PTHR24186">
    <property type="entry name" value="PROTEIN PHOSPHATASE 1 REGULATORY SUBUNIT"/>
    <property type="match status" value="1"/>
</dbReference>
<dbReference type="OrthoDB" id="1669894at2759"/>
<evidence type="ECO:0000256" key="7">
    <source>
        <dbReference type="PROSITE-ProRule" id="PRU00023"/>
    </source>
</evidence>
<dbReference type="PROSITE" id="PS50297">
    <property type="entry name" value="ANK_REP_REGION"/>
    <property type="match status" value="2"/>
</dbReference>
<evidence type="ECO:0000256" key="3">
    <source>
        <dbReference type="ARBA" id="ARBA00022737"/>
    </source>
</evidence>
<evidence type="ECO:0000256" key="6">
    <source>
        <dbReference type="ARBA" id="ARBA00023136"/>
    </source>
</evidence>
<feature type="compositionally biased region" description="Pro residues" evidence="8">
    <location>
        <begin position="22"/>
        <end position="31"/>
    </location>
</feature>
<dbReference type="Proteomes" id="UP000604825">
    <property type="component" value="Unassembled WGS sequence"/>
</dbReference>
<feature type="transmembrane region" description="Helical" evidence="9">
    <location>
        <begin position="662"/>
        <end position="684"/>
    </location>
</feature>
<keyword evidence="2 9" id="KW-0812">Transmembrane</keyword>
<feature type="repeat" description="ANK" evidence="7">
    <location>
        <begin position="411"/>
        <end position="434"/>
    </location>
</feature>
<evidence type="ECO:0000313" key="12">
    <source>
        <dbReference type="Proteomes" id="UP000604825"/>
    </source>
</evidence>
<feature type="transmembrane region" description="Helical" evidence="9">
    <location>
        <begin position="607"/>
        <end position="630"/>
    </location>
</feature>
<feature type="domain" description="PGG" evidence="10">
    <location>
        <begin position="603"/>
        <end position="721"/>
    </location>
</feature>
<comment type="subcellular location">
    <subcellularLocation>
        <location evidence="1">Membrane</location>
        <topology evidence="1">Multi-pass membrane protein</topology>
    </subcellularLocation>
</comment>
<accession>A0A811S974</accession>
<dbReference type="AlphaFoldDB" id="A0A811S974"/>
<dbReference type="SMART" id="SM00248">
    <property type="entry name" value="ANK"/>
    <property type="match status" value="6"/>
</dbReference>
<evidence type="ECO:0000256" key="2">
    <source>
        <dbReference type="ARBA" id="ARBA00022692"/>
    </source>
</evidence>
<feature type="compositionally biased region" description="Low complexity" evidence="8">
    <location>
        <begin position="1"/>
        <end position="14"/>
    </location>
</feature>
<keyword evidence="5 7" id="KW-0040">ANK repeat</keyword>
<dbReference type="InterPro" id="IPR026961">
    <property type="entry name" value="PGG_dom"/>
</dbReference>
<dbReference type="Pfam" id="PF13962">
    <property type="entry name" value="PGG"/>
    <property type="match status" value="1"/>
</dbReference>
<comment type="caution">
    <text evidence="11">The sequence shown here is derived from an EMBL/GenBank/DDBJ whole genome shotgun (WGS) entry which is preliminary data.</text>
</comment>
<dbReference type="Pfam" id="PF00023">
    <property type="entry name" value="Ank"/>
    <property type="match status" value="1"/>
</dbReference>
<evidence type="ECO:0000256" key="8">
    <source>
        <dbReference type="SAM" id="MobiDB-lite"/>
    </source>
</evidence>
<evidence type="ECO:0000259" key="10">
    <source>
        <dbReference type="Pfam" id="PF13962"/>
    </source>
</evidence>
<proteinExistence type="predicted"/>
<dbReference type="InterPro" id="IPR036770">
    <property type="entry name" value="Ankyrin_rpt-contain_sf"/>
</dbReference>
<evidence type="ECO:0000313" key="11">
    <source>
        <dbReference type="EMBL" id="CAD6338131.1"/>
    </source>
</evidence>
<feature type="transmembrane region" description="Helical" evidence="9">
    <location>
        <begin position="704"/>
        <end position="721"/>
    </location>
</feature>
<keyword evidence="6 9" id="KW-0472">Membrane</keyword>
<keyword evidence="3" id="KW-0677">Repeat</keyword>
<dbReference type="Pfam" id="PF12796">
    <property type="entry name" value="Ank_2"/>
    <property type="match status" value="2"/>
</dbReference>
<sequence>MAAVASPPSESEQAAAREPKPKPTPTPPPSCPRATLDPQLFMAARCGDSKRLKDLLELKDDDVVEGEQATRNAAATSVAAVAEQVSIDVEVDRHSGAPLVPVVLDEDEMTTIEGDSLLHVVAACGDGEDFIDCAKMIVRDYYGHKGGGGAGGKRRALEARNNKGDTPLHCAAGAGNPTAADVKKFLRRKNRCGETALHQAVRAASKAAIDKLLSVDPELACSSSRAREEDAAACSPFFLAVSLWGEHDEMDIARHLFVKTRRSIRSELSYYCSGPDGRNVLHAAVSRASVKTVVLLSQLLTSEMETAPGLLLLSQLASQRDKENGSTPLHLAASLDGLPSSLLIFPPQLLPPPPGTTPLWPLLGTDAASVSVHKVVARLVLGGSRYSQILPLMLSLVLNANVAMAYQPDNTGLYPIHVAAGSGSLRVVEMLLKRCPDCATLRDAEGRTLLHVAAEEGRYNVVSYVCSQSQKQRQSRRARPGSAAAAAATARLAGLLSSILNAQDMNGDTPLHRAVHGAQLPVVRCLIGNQQVRLDVPNNVGMRPIDVSWATMPLEAYYAWDRRIRIRRSLLRLGAPYGENNRGDLFRKKCVLSNQDEEKKMSENLTAAAQVLALFCVLITTVTFASAFTLPGGSRSAGDGTGGGVAGTPVLGGPRRSYAFDAFILADALAFGLSLLATSILLYAGVPAGSLQGRFQLINLAYGLMWHSGRSLLAAFGLGLFKKEPAFVRCPASSCPLHCNCGLCLDDCSCS</sequence>
<dbReference type="GO" id="GO:0005886">
    <property type="term" value="C:plasma membrane"/>
    <property type="evidence" value="ECO:0007669"/>
    <property type="project" value="TreeGrafter"/>
</dbReference>
<evidence type="ECO:0000256" key="9">
    <source>
        <dbReference type="SAM" id="Phobius"/>
    </source>
</evidence>
<reference evidence="11" key="1">
    <citation type="submission" date="2020-10" db="EMBL/GenBank/DDBJ databases">
        <authorList>
            <person name="Han B."/>
            <person name="Lu T."/>
            <person name="Zhao Q."/>
            <person name="Huang X."/>
            <person name="Zhao Y."/>
        </authorList>
    </citation>
    <scope>NUCLEOTIDE SEQUENCE</scope>
</reference>
<organism evidence="11 12">
    <name type="scientific">Miscanthus lutarioriparius</name>
    <dbReference type="NCBI Taxonomy" id="422564"/>
    <lineage>
        <taxon>Eukaryota</taxon>
        <taxon>Viridiplantae</taxon>
        <taxon>Streptophyta</taxon>
        <taxon>Embryophyta</taxon>
        <taxon>Tracheophyta</taxon>
        <taxon>Spermatophyta</taxon>
        <taxon>Magnoliopsida</taxon>
        <taxon>Liliopsida</taxon>
        <taxon>Poales</taxon>
        <taxon>Poaceae</taxon>
        <taxon>PACMAD clade</taxon>
        <taxon>Panicoideae</taxon>
        <taxon>Andropogonodae</taxon>
        <taxon>Andropogoneae</taxon>
        <taxon>Saccharinae</taxon>
        <taxon>Miscanthus</taxon>
    </lineage>
</organism>
<dbReference type="InterPro" id="IPR002110">
    <property type="entry name" value="Ankyrin_rpt"/>
</dbReference>